<gene>
    <name evidence="1" type="ORF">FZK63_08520</name>
</gene>
<name>A0A5Y8VYW1_CAMJU</name>
<sequence>MTKKKILKYLETTFEFHKLHYIAKKNEETMVELPNGSLMNVNKYICASDVFQAFIELEMFKNNFTGYKKYKLMRLYRIGYQT</sequence>
<feature type="non-terminal residue" evidence="1">
    <location>
        <position position="82"/>
    </location>
</feature>
<reference evidence="1" key="1">
    <citation type="submission" date="2019-08" db="EMBL/GenBank/DDBJ databases">
        <authorList>
            <person name="Ashton P.M."/>
            <person name="Dallman T."/>
            <person name="Nair S."/>
            <person name="De Pinna E."/>
            <person name="Peters T."/>
            <person name="Grant K."/>
        </authorList>
    </citation>
    <scope>NUCLEOTIDE SEQUENCE</scope>
    <source>
        <strain evidence="1">275664</strain>
    </source>
</reference>
<accession>A0A5Y8VYW1</accession>
<dbReference type="EMBL" id="AAKBNA010000046">
    <property type="protein sequence ID" value="ECQ5612149.1"/>
    <property type="molecule type" value="Genomic_DNA"/>
</dbReference>
<evidence type="ECO:0000313" key="1">
    <source>
        <dbReference type="EMBL" id="ECQ5612149.1"/>
    </source>
</evidence>
<comment type="caution">
    <text evidence="1">The sequence shown here is derived from an EMBL/GenBank/DDBJ whole genome shotgun (WGS) entry which is preliminary data.</text>
</comment>
<organism evidence="1">
    <name type="scientific">Campylobacter jejuni</name>
    <dbReference type="NCBI Taxonomy" id="197"/>
    <lineage>
        <taxon>Bacteria</taxon>
        <taxon>Pseudomonadati</taxon>
        <taxon>Campylobacterota</taxon>
        <taxon>Epsilonproteobacteria</taxon>
        <taxon>Campylobacterales</taxon>
        <taxon>Campylobacteraceae</taxon>
        <taxon>Campylobacter</taxon>
    </lineage>
</organism>
<dbReference type="AlphaFoldDB" id="A0A5Y8VYW1"/>
<proteinExistence type="predicted"/>
<protein>
    <submittedName>
        <fullName evidence="1">Uncharacterized protein</fullName>
    </submittedName>
</protein>